<keyword evidence="2" id="KW-1185">Reference proteome</keyword>
<reference evidence="1 2" key="1">
    <citation type="submission" date="2024-10" db="EMBL/GenBank/DDBJ databases">
        <title>The Natural Products Discovery Center: Release of the First 8490 Sequenced Strains for Exploring Actinobacteria Biosynthetic Diversity.</title>
        <authorList>
            <person name="Kalkreuter E."/>
            <person name="Kautsar S.A."/>
            <person name="Yang D."/>
            <person name="Bader C.D."/>
            <person name="Teijaro C.N."/>
            <person name="Fluegel L."/>
            <person name="Davis C.M."/>
            <person name="Simpson J.R."/>
            <person name="Lauterbach L."/>
            <person name="Steele A.D."/>
            <person name="Gui C."/>
            <person name="Meng S."/>
            <person name="Li G."/>
            <person name="Viehrig K."/>
            <person name="Ye F."/>
            <person name="Su P."/>
            <person name="Kiefer A.F."/>
            <person name="Nichols A."/>
            <person name="Cepeda A.J."/>
            <person name="Yan W."/>
            <person name="Fan B."/>
            <person name="Jiang Y."/>
            <person name="Adhikari A."/>
            <person name="Zheng C.-J."/>
            <person name="Schuster L."/>
            <person name="Cowan T.M."/>
            <person name="Smanski M.J."/>
            <person name="Chevrette M.G."/>
            <person name="De Carvalho L.P.S."/>
            <person name="Shen B."/>
        </authorList>
    </citation>
    <scope>NUCLEOTIDE SEQUENCE [LARGE SCALE GENOMIC DNA]</scope>
    <source>
        <strain evidence="1 2">NPDC019626</strain>
    </source>
</reference>
<gene>
    <name evidence="1" type="ORF">ACH47G_12165</name>
</gene>
<dbReference type="EMBL" id="JBIRXV010000002">
    <property type="protein sequence ID" value="MFI2321238.1"/>
    <property type="molecule type" value="Genomic_DNA"/>
</dbReference>
<sequence>MALADPTIDGFADLVDRVRTNAHSWDNAYSAVWLHGSAAVVTAAAALDRAQTELFYDAQERLFTLEDWYVTRAPMRAAFEKFIEVVRNELDLEHVPATYFPALARQLPSRQSEQLS</sequence>
<dbReference type="RefSeq" id="WP_396948640.1">
    <property type="nucleotide sequence ID" value="NZ_JBIRXV010000002.1"/>
</dbReference>
<evidence type="ECO:0000313" key="1">
    <source>
        <dbReference type="EMBL" id="MFI2321238.1"/>
    </source>
</evidence>
<protein>
    <submittedName>
        <fullName evidence="1">Uncharacterized protein</fullName>
    </submittedName>
</protein>
<evidence type="ECO:0000313" key="2">
    <source>
        <dbReference type="Proteomes" id="UP001611450"/>
    </source>
</evidence>
<name>A0ABW7WE43_9NOCA</name>
<dbReference type="Proteomes" id="UP001611450">
    <property type="component" value="Unassembled WGS sequence"/>
</dbReference>
<proteinExistence type="predicted"/>
<accession>A0ABW7WE43</accession>
<comment type="caution">
    <text evidence="1">The sequence shown here is derived from an EMBL/GenBank/DDBJ whole genome shotgun (WGS) entry which is preliminary data.</text>
</comment>
<organism evidence="1 2">
    <name type="scientific">Nocardia beijingensis</name>
    <dbReference type="NCBI Taxonomy" id="95162"/>
    <lineage>
        <taxon>Bacteria</taxon>
        <taxon>Bacillati</taxon>
        <taxon>Actinomycetota</taxon>
        <taxon>Actinomycetes</taxon>
        <taxon>Mycobacteriales</taxon>
        <taxon>Nocardiaceae</taxon>
        <taxon>Nocardia</taxon>
    </lineage>
</organism>